<dbReference type="EMBL" id="DSPX01000243">
    <property type="protein sequence ID" value="HGG03494.1"/>
    <property type="molecule type" value="Genomic_DNA"/>
</dbReference>
<protein>
    <submittedName>
        <fullName evidence="1">ATP-binding protein</fullName>
    </submittedName>
</protein>
<organism evidence="1">
    <name type="scientific">Planktothricoides sp. SpSt-374</name>
    <dbReference type="NCBI Taxonomy" id="2282167"/>
    <lineage>
        <taxon>Bacteria</taxon>
        <taxon>Bacillati</taxon>
        <taxon>Cyanobacteriota</taxon>
        <taxon>Cyanophyceae</taxon>
        <taxon>Oscillatoriophycideae</taxon>
        <taxon>Oscillatoriales</taxon>
        <taxon>Oscillatoriaceae</taxon>
        <taxon>Planktothricoides</taxon>
    </lineage>
</organism>
<accession>A0A7C3VK77</accession>
<dbReference type="InterPro" id="IPR058084">
    <property type="entry name" value="Slr1658-like"/>
</dbReference>
<keyword evidence="1" id="KW-0067">ATP-binding</keyword>
<name>A0A7C3VK77_9CYAN</name>
<comment type="caution">
    <text evidence="1">The sequence shown here is derived from an EMBL/GenBank/DDBJ whole genome shotgun (WGS) entry which is preliminary data.</text>
</comment>
<reference evidence="1" key="1">
    <citation type="journal article" date="2020" name="mSystems">
        <title>Genome- and Community-Level Interaction Insights into Carbon Utilization and Element Cycling Functions of Hydrothermarchaeota in Hydrothermal Sediment.</title>
        <authorList>
            <person name="Zhou Z."/>
            <person name="Liu Y."/>
            <person name="Xu W."/>
            <person name="Pan J."/>
            <person name="Luo Z.H."/>
            <person name="Li M."/>
        </authorList>
    </citation>
    <scope>NUCLEOTIDE SEQUENCE [LARGE SCALE GENOMIC DNA]</scope>
    <source>
        <strain evidence="1">SpSt-374</strain>
    </source>
</reference>
<keyword evidence="1" id="KW-0547">Nucleotide-binding</keyword>
<dbReference type="AlphaFoldDB" id="A0A7C3VK77"/>
<sequence>METRVFGEFIEALPEQREYLVMGFSPSSFPLKQRWRNNGLSADFLADYMTTFFPGDEDDPSAGKKQAEIRSAVSYIANELLENTMKFNDERTPNIISIQLYLNSDKIVFVATNSVRQEAVPGFQEFIQELLTEDPGDLYIRQLEKNAADEGGTSSRLGYLTMINDYHAKLGWKFETLSSDTDGISGDKPLACAVTTMVQLIV</sequence>
<evidence type="ECO:0000313" key="1">
    <source>
        <dbReference type="EMBL" id="HGG03494.1"/>
    </source>
</evidence>
<gene>
    <name evidence="1" type="ORF">ENR15_23355</name>
</gene>
<dbReference type="NCBIfam" id="NF047703">
    <property type="entry name" value="slr1658_superfam"/>
    <property type="match status" value="1"/>
</dbReference>
<proteinExistence type="predicted"/>
<dbReference type="GO" id="GO:0005524">
    <property type="term" value="F:ATP binding"/>
    <property type="evidence" value="ECO:0007669"/>
    <property type="project" value="UniProtKB-KW"/>
</dbReference>